<dbReference type="Gene3D" id="3.40.50.2300">
    <property type="match status" value="1"/>
</dbReference>
<reference evidence="1" key="1">
    <citation type="submission" date="2015-10" db="EMBL/GenBank/DDBJ databases">
        <authorList>
            <person name="Gilbert D.G."/>
        </authorList>
    </citation>
    <scope>NUCLEOTIDE SEQUENCE</scope>
</reference>
<protein>
    <recommendedName>
        <fullName evidence="2">ABC transporter substrate-binding protein</fullName>
    </recommendedName>
</protein>
<gene>
    <name evidence="1" type="ORF">MGWOODY_Tha1094</name>
</gene>
<evidence type="ECO:0008006" key="2">
    <source>
        <dbReference type="Google" id="ProtNLM"/>
    </source>
</evidence>
<proteinExistence type="predicted"/>
<dbReference type="InterPro" id="IPR007487">
    <property type="entry name" value="ABC_transpt-TYRBP-like"/>
</dbReference>
<sequence>MDALKPFWHRKAILVLWCSLLFSAASIADIALVVRERQPMAEQLAKTIAQGLKIPSQLLTLGDKQVDWSSFDAIVLLGEPVLDAWQTPTDSPVVAVFVSRESAQRRSALLKSAIYVEPPLSRQITLSKILLGFDVRLGVLVSDAFAASAADEVAKVQREEFVNIYPLSDLNNLNRTLIELLADNQALVGVYDSELYSPGNIKNILITAYRQNRPLIGPSSAYIKAGSLASTYSDLDDVSKRLIEILSAGLNNKQWAKQDYNPYFQVRYNEQVGRSLNLSLPDVNDAVKALMKAEENRHELP</sequence>
<dbReference type="PANTHER" id="PTHR35271:SF1">
    <property type="entry name" value="ABC TRANSPORTER, SUBSTRATE-BINDING LIPOPROTEIN"/>
    <property type="match status" value="1"/>
</dbReference>
<dbReference type="AlphaFoldDB" id="A0A161KE16"/>
<dbReference type="PANTHER" id="PTHR35271">
    <property type="entry name" value="ABC TRANSPORTER, SUBSTRATE-BINDING LIPOPROTEIN-RELATED"/>
    <property type="match status" value="1"/>
</dbReference>
<evidence type="ECO:0000313" key="1">
    <source>
        <dbReference type="EMBL" id="CUS41872.1"/>
    </source>
</evidence>
<name>A0A161KE16_9ZZZZ</name>
<dbReference type="EMBL" id="CZQC01000056">
    <property type="protein sequence ID" value="CUS41872.1"/>
    <property type="molecule type" value="Genomic_DNA"/>
</dbReference>
<accession>A0A161KE16</accession>
<organism evidence="1">
    <name type="scientific">hydrothermal vent metagenome</name>
    <dbReference type="NCBI Taxonomy" id="652676"/>
    <lineage>
        <taxon>unclassified sequences</taxon>
        <taxon>metagenomes</taxon>
        <taxon>ecological metagenomes</taxon>
    </lineage>
</organism>